<dbReference type="InterPro" id="IPR011545">
    <property type="entry name" value="DEAD/DEAH_box_helicase_dom"/>
</dbReference>
<dbReference type="InterPro" id="IPR004576">
    <property type="entry name" value="Mfd"/>
</dbReference>
<evidence type="ECO:0000256" key="9">
    <source>
        <dbReference type="HAMAP-Rule" id="MF_00969"/>
    </source>
</evidence>
<accession>A0A285R0C3</accession>
<dbReference type="InterPro" id="IPR003711">
    <property type="entry name" value="CarD-like/TRCF_RID"/>
</dbReference>
<dbReference type="PROSITE" id="PS51192">
    <property type="entry name" value="HELICASE_ATP_BIND_1"/>
    <property type="match status" value="1"/>
</dbReference>
<dbReference type="SUPFAM" id="SSF141259">
    <property type="entry name" value="CarD-like"/>
    <property type="match status" value="1"/>
</dbReference>
<dbReference type="HAMAP" id="MF_00969">
    <property type="entry name" value="TRCF"/>
    <property type="match status" value="1"/>
</dbReference>
<comment type="subcellular location">
    <subcellularLocation>
        <location evidence="9">Cytoplasm</location>
    </subcellularLocation>
</comment>
<comment type="similarity">
    <text evidence="9">In the N-terminal section; belongs to the UvrB family.</text>
</comment>
<keyword evidence="2 9" id="KW-0547">Nucleotide-binding</keyword>
<dbReference type="InterPro" id="IPR001650">
    <property type="entry name" value="Helicase_C-like"/>
</dbReference>
<dbReference type="EMBL" id="OBMI01000002">
    <property type="protein sequence ID" value="SOB87294.1"/>
    <property type="molecule type" value="Genomic_DNA"/>
</dbReference>
<keyword evidence="13" id="KW-1185">Reference proteome</keyword>
<keyword evidence="7 9" id="KW-0238">DNA-binding</keyword>
<dbReference type="GO" id="GO:0005524">
    <property type="term" value="F:ATP binding"/>
    <property type="evidence" value="ECO:0007669"/>
    <property type="project" value="UniProtKB-UniRule"/>
</dbReference>
<dbReference type="InterPro" id="IPR005118">
    <property type="entry name" value="TRCF_C"/>
</dbReference>
<dbReference type="SMART" id="SM01058">
    <property type="entry name" value="CarD_TRCF"/>
    <property type="match status" value="1"/>
</dbReference>
<keyword evidence="1 9" id="KW-0963">Cytoplasm</keyword>
<evidence type="ECO:0000259" key="11">
    <source>
        <dbReference type="PROSITE" id="PS51194"/>
    </source>
</evidence>
<dbReference type="SUPFAM" id="SSF143517">
    <property type="entry name" value="TRCF domain-like"/>
    <property type="match status" value="1"/>
</dbReference>
<dbReference type="GO" id="GO:0016787">
    <property type="term" value="F:hydrolase activity"/>
    <property type="evidence" value="ECO:0007669"/>
    <property type="project" value="UniProtKB-KW"/>
</dbReference>
<dbReference type="InterPro" id="IPR047112">
    <property type="entry name" value="RecG/Mfd"/>
</dbReference>
<feature type="domain" description="Helicase C-terminal" evidence="11">
    <location>
        <begin position="733"/>
        <end position="887"/>
    </location>
</feature>
<dbReference type="Gene3D" id="3.40.50.11180">
    <property type="match status" value="1"/>
</dbReference>
<proteinExistence type="inferred from homology"/>
<dbReference type="AlphaFoldDB" id="A0A285R0C3"/>
<evidence type="ECO:0000313" key="13">
    <source>
        <dbReference type="Proteomes" id="UP000219494"/>
    </source>
</evidence>
<dbReference type="GO" id="GO:0003678">
    <property type="term" value="F:DNA helicase activity"/>
    <property type="evidence" value="ECO:0007669"/>
    <property type="project" value="TreeGrafter"/>
</dbReference>
<dbReference type="GO" id="GO:0003684">
    <property type="term" value="F:damaged DNA binding"/>
    <property type="evidence" value="ECO:0007669"/>
    <property type="project" value="InterPro"/>
</dbReference>
<dbReference type="Gene3D" id="3.90.1150.50">
    <property type="entry name" value="Transcription-repair-coupling factor, D7 domain"/>
    <property type="match status" value="1"/>
</dbReference>
<keyword evidence="5 12" id="KW-0347">Helicase</keyword>
<keyword evidence="8 9" id="KW-0234">DNA repair</keyword>
<evidence type="ECO:0000256" key="8">
    <source>
        <dbReference type="ARBA" id="ARBA00023204"/>
    </source>
</evidence>
<dbReference type="EC" id="3.6.4.-" evidence="9"/>
<evidence type="ECO:0000256" key="2">
    <source>
        <dbReference type="ARBA" id="ARBA00022741"/>
    </source>
</evidence>
<evidence type="ECO:0000259" key="10">
    <source>
        <dbReference type="PROSITE" id="PS51192"/>
    </source>
</evidence>
<comment type="function">
    <text evidence="9">Couples transcription and DNA repair by recognizing RNA polymerase (RNAP) stalled at DNA lesions. Mediates ATP-dependent release of RNAP and its truncated transcript from the DNA, and recruitment of nucleotide excision repair machinery to the damaged site.</text>
</comment>
<feature type="domain" description="Helicase ATP-binding" evidence="10">
    <location>
        <begin position="552"/>
        <end position="712"/>
    </location>
</feature>
<dbReference type="GO" id="GO:0000716">
    <property type="term" value="P:transcription-coupled nucleotide-excision repair, DNA damage recognition"/>
    <property type="evidence" value="ECO:0007669"/>
    <property type="project" value="UniProtKB-UniRule"/>
</dbReference>
<dbReference type="InterPro" id="IPR027417">
    <property type="entry name" value="P-loop_NTPase"/>
</dbReference>
<dbReference type="InterPro" id="IPR041471">
    <property type="entry name" value="UvrB_inter"/>
</dbReference>
<evidence type="ECO:0000256" key="3">
    <source>
        <dbReference type="ARBA" id="ARBA00022763"/>
    </source>
</evidence>
<dbReference type="GO" id="GO:0006355">
    <property type="term" value="P:regulation of DNA-templated transcription"/>
    <property type="evidence" value="ECO:0007669"/>
    <property type="project" value="UniProtKB-UniRule"/>
</dbReference>
<sequence>MLTSKAPSTMPSAAKTPPPTVLGVGELAIALAEQLDGGDILAAVADEARAIAVAAALAAATPDATVLFCPPSDALPGEATPASPANIGQRVSALRALRHARGEETRGPIACVTTGEALARAYPPPEDFDAEPPIVRTGAPIDLEALYGELLDIGYLADERVDEPGEVALRGQVIDIFPADADFPLRIEAADGKVASLRTFDPGDQRSIDTIEMRELGRVAEPALSETRTTLLTHAEGARLYIEPRAEERRRRFLALCAEIDRRRPGRAARDVVDEKGWQAAVAEHPELSITRQGDEPPRFVEHKAPLRALAKEARAVWADGGRVVLLGSTRDLRFLTPRVTRALKVEATAIGSWAAVSSAQPGALLTLAVPIERGFRRDHVLAVAAADLLGSRAQRESGPSAAADTALFDFGEVRVGDVVVHEDHGLGLVAGLERLSGELEQGGDAIKLRYAGDDVRLTPVGEADRIWRYGADADAVTLDKLDGSSWQKRRGEIDAAIAESARQLTALAAERATRDAPVLDPDVAAYERFAAGFPFTETADQARAIEAVRADLASGRPMDRLVVGDVGFGKTEVALRAAAIAALAGHQVAVAAPTTVLARQHLESFSHRFEGSDVVVAGLSRLSSAAEKKRVKAGLADGTIHIVVGTGAVAGKGIAYDRLALVVIDEEQRFGAADKAKLRALSAGHVLAMSATPIPRTLQSALVGLQQLSVIATPPARRQPIRTTVGAFSADTLRAALLREKSRGGQSFVVVPRIEDMIPLSEQLAKLVPELEVLTAHGKLPPAEIDEAMVRFGRGDGDVLLATNIIEAGLDVPRANTMVIVRADRFGLSQLHQLRGRVGRGSRRGQVLLFTQADHEIAPQTLKRLRTLEAFDRLGAGFAISARDLDMRGAGDLLGETQAGHMKLIGVDLYQQLLEGALRRARGEEVDRWTPEIALGVDARLPDSWIPDEELRVTIYARLARLTEARHIDALEAELEDRFGALPAEAHALLALFRLRGAARELGIARIVAGPAAIALEPRRGALIDAAGAGLEEKNGRLLLREQIEEPAERLGRVAALLEELTS</sequence>
<evidence type="ECO:0000256" key="5">
    <source>
        <dbReference type="ARBA" id="ARBA00022806"/>
    </source>
</evidence>
<dbReference type="Pfam" id="PF00270">
    <property type="entry name" value="DEAD"/>
    <property type="match status" value="1"/>
</dbReference>
<dbReference type="Gene3D" id="2.40.10.170">
    <property type="match status" value="1"/>
</dbReference>
<dbReference type="PROSITE" id="PS51194">
    <property type="entry name" value="HELICASE_CTER"/>
    <property type="match status" value="1"/>
</dbReference>
<dbReference type="InterPro" id="IPR014001">
    <property type="entry name" value="Helicase_ATP-bd"/>
</dbReference>
<dbReference type="OrthoDB" id="9804325at2"/>
<comment type="similarity">
    <text evidence="9">In the C-terminal section; belongs to the helicase family. RecG subfamily.</text>
</comment>
<gene>
    <name evidence="9" type="primary">mfd</name>
    <name evidence="12" type="ORF">SAMN06297144_2422</name>
</gene>
<keyword evidence="3 9" id="KW-0227">DNA damage</keyword>
<organism evidence="12 13">
    <name type="scientific">Sphingomonas guangdongensis</name>
    <dbReference type="NCBI Taxonomy" id="1141890"/>
    <lineage>
        <taxon>Bacteria</taxon>
        <taxon>Pseudomonadati</taxon>
        <taxon>Pseudomonadota</taxon>
        <taxon>Alphaproteobacteria</taxon>
        <taxon>Sphingomonadales</taxon>
        <taxon>Sphingomonadaceae</taxon>
        <taxon>Sphingomonas</taxon>
    </lineage>
</organism>
<dbReference type="SMART" id="SM00490">
    <property type="entry name" value="HELICc"/>
    <property type="match status" value="1"/>
</dbReference>
<dbReference type="InterPro" id="IPR036101">
    <property type="entry name" value="CarD-like/TRCF_RID_sf"/>
</dbReference>
<dbReference type="InterPro" id="IPR037235">
    <property type="entry name" value="TRCF-like_C_D7"/>
</dbReference>
<reference evidence="12 13" key="1">
    <citation type="submission" date="2017-07" db="EMBL/GenBank/DDBJ databases">
        <authorList>
            <person name="Sun Z.S."/>
            <person name="Albrecht U."/>
            <person name="Echele G."/>
            <person name="Lee C.C."/>
        </authorList>
    </citation>
    <scope>NUCLEOTIDE SEQUENCE [LARGE SCALE GENOMIC DNA]</scope>
    <source>
        <strain evidence="12 13">CGMCC 1.12672</strain>
    </source>
</reference>
<keyword evidence="4 9" id="KW-0378">Hydrolase</keyword>
<dbReference type="Pfam" id="PF00271">
    <property type="entry name" value="Helicase_C"/>
    <property type="match status" value="1"/>
</dbReference>
<evidence type="ECO:0000313" key="12">
    <source>
        <dbReference type="EMBL" id="SOB87294.1"/>
    </source>
</evidence>
<dbReference type="SUPFAM" id="SSF52540">
    <property type="entry name" value="P-loop containing nucleoside triphosphate hydrolases"/>
    <property type="match status" value="2"/>
</dbReference>
<evidence type="ECO:0000256" key="7">
    <source>
        <dbReference type="ARBA" id="ARBA00023125"/>
    </source>
</evidence>
<evidence type="ECO:0000256" key="6">
    <source>
        <dbReference type="ARBA" id="ARBA00022840"/>
    </source>
</evidence>
<dbReference type="GO" id="GO:0005737">
    <property type="term" value="C:cytoplasm"/>
    <property type="evidence" value="ECO:0007669"/>
    <property type="project" value="UniProtKB-SubCell"/>
</dbReference>
<dbReference type="Pfam" id="PF02559">
    <property type="entry name" value="CarD_TRCF_RID"/>
    <property type="match status" value="1"/>
</dbReference>
<evidence type="ECO:0000256" key="4">
    <source>
        <dbReference type="ARBA" id="ARBA00022801"/>
    </source>
</evidence>
<evidence type="ECO:0000256" key="1">
    <source>
        <dbReference type="ARBA" id="ARBA00022490"/>
    </source>
</evidence>
<dbReference type="SMART" id="SM00487">
    <property type="entry name" value="DEXDc"/>
    <property type="match status" value="1"/>
</dbReference>
<name>A0A285R0C3_9SPHN</name>
<dbReference type="Gene3D" id="3.40.50.300">
    <property type="entry name" value="P-loop containing nucleotide triphosphate hydrolases"/>
    <property type="match status" value="2"/>
</dbReference>
<dbReference type="SMART" id="SM00982">
    <property type="entry name" value="TRCF"/>
    <property type="match status" value="1"/>
</dbReference>
<keyword evidence="6 9" id="KW-0067">ATP-binding</keyword>
<protein>
    <recommendedName>
        <fullName evidence="9">Transcription-repair-coupling factor</fullName>
        <shortName evidence="9">TRCF</shortName>
        <ecNumber evidence="9">3.6.4.-</ecNumber>
    </recommendedName>
</protein>
<dbReference type="PANTHER" id="PTHR47964">
    <property type="entry name" value="ATP-DEPENDENT DNA HELICASE HOMOLOG RECG, CHLOROPLASTIC"/>
    <property type="match status" value="1"/>
</dbReference>
<dbReference type="Gene3D" id="3.30.2060.10">
    <property type="entry name" value="Penicillin-binding protein 1b domain"/>
    <property type="match status" value="1"/>
</dbReference>
<dbReference type="Pfam" id="PF03461">
    <property type="entry name" value="TRCF"/>
    <property type="match status" value="1"/>
</dbReference>
<dbReference type="Pfam" id="PF17757">
    <property type="entry name" value="UvrB_inter"/>
    <property type="match status" value="1"/>
</dbReference>
<dbReference type="PANTHER" id="PTHR47964:SF1">
    <property type="entry name" value="ATP-DEPENDENT DNA HELICASE HOMOLOG RECG, CHLOROPLASTIC"/>
    <property type="match status" value="1"/>
</dbReference>
<dbReference type="Proteomes" id="UP000219494">
    <property type="component" value="Unassembled WGS sequence"/>
</dbReference>